<dbReference type="Ensembl" id="ENSCMMT00000011422.1">
    <property type="protein sequence ID" value="ENSCMMP00000010365.1"/>
    <property type="gene ID" value="ENSCMMG00000006559.1"/>
</dbReference>
<reference evidence="1" key="2">
    <citation type="submission" date="2025-08" db="UniProtKB">
        <authorList>
            <consortium name="Ensembl"/>
        </authorList>
    </citation>
    <scope>IDENTIFICATION</scope>
</reference>
<reference evidence="1" key="3">
    <citation type="submission" date="2025-09" db="UniProtKB">
        <authorList>
            <consortium name="Ensembl"/>
        </authorList>
    </citation>
    <scope>IDENTIFICATION</scope>
</reference>
<evidence type="ECO:0000313" key="1">
    <source>
        <dbReference type="Ensembl" id="ENSCMMP00000010365.1"/>
    </source>
</evidence>
<organism evidence="1 2">
    <name type="scientific">Cairina moschata</name>
    <name type="common">Muscovy duck</name>
    <dbReference type="NCBI Taxonomy" id="8855"/>
    <lineage>
        <taxon>Eukaryota</taxon>
        <taxon>Metazoa</taxon>
        <taxon>Chordata</taxon>
        <taxon>Craniata</taxon>
        <taxon>Vertebrata</taxon>
        <taxon>Euteleostomi</taxon>
        <taxon>Archelosauria</taxon>
        <taxon>Archosauria</taxon>
        <taxon>Dinosauria</taxon>
        <taxon>Saurischia</taxon>
        <taxon>Theropoda</taxon>
        <taxon>Coelurosauria</taxon>
        <taxon>Aves</taxon>
        <taxon>Neognathae</taxon>
        <taxon>Galloanserae</taxon>
        <taxon>Anseriformes</taxon>
        <taxon>Anatidae</taxon>
        <taxon>Anatinae</taxon>
        <taxon>Cairina</taxon>
    </lineage>
</organism>
<accession>A0A8C3BRD2</accession>
<protein>
    <submittedName>
        <fullName evidence="1">Uncharacterized protein</fullName>
    </submittedName>
</protein>
<keyword evidence="2" id="KW-1185">Reference proteome</keyword>
<sequence>FFVYSGLHLTGRKNICEIYYPTLLKMNIDKRLLHKRESTAISVANGCQCKQLLSH</sequence>
<dbReference type="Proteomes" id="UP000694556">
    <property type="component" value="Chromosome 1"/>
</dbReference>
<evidence type="ECO:0000313" key="2">
    <source>
        <dbReference type="Proteomes" id="UP000694556"/>
    </source>
</evidence>
<name>A0A8C3BRD2_CAIMO</name>
<reference evidence="1" key="1">
    <citation type="submission" date="2018-09" db="EMBL/GenBank/DDBJ databases">
        <title>Common duck and Muscovy duck high density SNP chip.</title>
        <authorList>
            <person name="Vignal A."/>
            <person name="Thebault N."/>
            <person name="Warren W.C."/>
        </authorList>
    </citation>
    <scope>NUCLEOTIDE SEQUENCE [LARGE SCALE GENOMIC DNA]</scope>
</reference>
<proteinExistence type="predicted"/>
<dbReference type="AlphaFoldDB" id="A0A8C3BRD2"/>